<evidence type="ECO:0000259" key="2">
    <source>
        <dbReference type="Pfam" id="PF22124"/>
    </source>
</evidence>
<feature type="chain" id="PRO_5012669927" description="Glycosyl hydrolase family 95 catalytic domain-containing protein" evidence="1">
    <location>
        <begin position="28"/>
        <end position="1097"/>
    </location>
</feature>
<dbReference type="InterPro" id="IPR013780">
    <property type="entry name" value="Glyco_hydro_b"/>
</dbReference>
<dbReference type="Gene3D" id="2.60.120.560">
    <property type="entry name" value="Exo-inulinase, domain 1"/>
    <property type="match status" value="1"/>
</dbReference>
<name>A0A239N5M6_9ACTN</name>
<dbReference type="SUPFAM" id="SSF48208">
    <property type="entry name" value="Six-hairpin glycosidases"/>
    <property type="match status" value="1"/>
</dbReference>
<evidence type="ECO:0000313" key="4">
    <source>
        <dbReference type="Proteomes" id="UP000198362"/>
    </source>
</evidence>
<dbReference type="EMBL" id="FZPH01000007">
    <property type="protein sequence ID" value="SNT50337.1"/>
    <property type="molecule type" value="Genomic_DNA"/>
</dbReference>
<proteinExistence type="predicted"/>
<gene>
    <name evidence="3" type="ORF">SAMN05421812_107307</name>
</gene>
<dbReference type="PANTHER" id="PTHR31084:SF0">
    <property type="entry name" value="ALPHA-L-FUCOSIDASE 2"/>
    <property type="match status" value="1"/>
</dbReference>
<evidence type="ECO:0000313" key="3">
    <source>
        <dbReference type="EMBL" id="SNT50337.1"/>
    </source>
</evidence>
<dbReference type="GO" id="GO:0004560">
    <property type="term" value="F:alpha-L-fucosidase activity"/>
    <property type="evidence" value="ECO:0007669"/>
    <property type="project" value="TreeGrafter"/>
</dbReference>
<dbReference type="Gene3D" id="2.60.40.1180">
    <property type="entry name" value="Golgi alpha-mannosidase II"/>
    <property type="match status" value="1"/>
</dbReference>
<evidence type="ECO:0000256" key="1">
    <source>
        <dbReference type="SAM" id="SignalP"/>
    </source>
</evidence>
<accession>A0A239N5M6</accession>
<feature type="signal peptide" evidence="1">
    <location>
        <begin position="1"/>
        <end position="27"/>
    </location>
</feature>
<dbReference type="PANTHER" id="PTHR31084">
    <property type="entry name" value="ALPHA-L-FUCOSIDASE 2"/>
    <property type="match status" value="1"/>
</dbReference>
<dbReference type="InterPro" id="IPR012341">
    <property type="entry name" value="6hp_glycosidase-like_sf"/>
</dbReference>
<dbReference type="OrthoDB" id="9816459at2"/>
<dbReference type="GO" id="GO:0005975">
    <property type="term" value="P:carbohydrate metabolic process"/>
    <property type="evidence" value="ECO:0007669"/>
    <property type="project" value="InterPro"/>
</dbReference>
<feature type="domain" description="Glycosyl hydrolase family 95 catalytic" evidence="2">
    <location>
        <begin position="351"/>
        <end position="513"/>
    </location>
</feature>
<keyword evidence="4" id="KW-1185">Reference proteome</keyword>
<dbReference type="Proteomes" id="UP000198362">
    <property type="component" value="Unassembled WGS sequence"/>
</dbReference>
<dbReference type="RefSeq" id="WP_089250956.1">
    <property type="nucleotide sequence ID" value="NZ_FZPH01000007.1"/>
</dbReference>
<protein>
    <recommendedName>
        <fullName evidence="2">Glycosyl hydrolase family 95 catalytic domain-containing protein</fullName>
    </recommendedName>
</protein>
<dbReference type="AlphaFoldDB" id="A0A239N5M6"/>
<keyword evidence="1" id="KW-0732">Signal</keyword>
<dbReference type="InterPro" id="IPR054363">
    <property type="entry name" value="GH95_cat"/>
</dbReference>
<dbReference type="Pfam" id="PF22124">
    <property type="entry name" value="Glyco_hydro_95_cat"/>
    <property type="match status" value="1"/>
</dbReference>
<organism evidence="3 4">
    <name type="scientific">Asanoa hainanensis</name>
    <dbReference type="NCBI Taxonomy" id="560556"/>
    <lineage>
        <taxon>Bacteria</taxon>
        <taxon>Bacillati</taxon>
        <taxon>Actinomycetota</taxon>
        <taxon>Actinomycetes</taxon>
        <taxon>Micromonosporales</taxon>
        <taxon>Micromonosporaceae</taxon>
        <taxon>Asanoa</taxon>
    </lineage>
</organism>
<reference evidence="3 4" key="1">
    <citation type="submission" date="2017-06" db="EMBL/GenBank/DDBJ databases">
        <authorList>
            <person name="Kim H.J."/>
            <person name="Triplett B.A."/>
        </authorList>
    </citation>
    <scope>NUCLEOTIDE SEQUENCE [LARGE SCALE GENOMIC DNA]</scope>
    <source>
        <strain evidence="3 4">CGMCC 4.5593</strain>
    </source>
</reference>
<sequence>MGKAFTTMAITVVVTAALGAVAPAARAAPGHDTHATSAWRDGALQVDTAGVVSRSDLVLEAPAWRDYQSMPLGNGRLGAAVWAQDGFTAQLNRNDTFPDLKSAGRLVVPGLFDLASAPNYKGRLNIGDAVLEQSGRGMSARTFVRADRDQFVLEVSGAKPGKEQTADLNLWDGRKPTTYADGKVGALAETFAAGGAVAALTADARDVRATVVDADTVRLTFKPNANGTFRIVVGVPSYTGGDLAAASTSAVEGATDNRVDRAHLDWWHDFWRQAAPMKITSKDGTGEYAEALRAQQLYTTAATQRNTLPTGQAGAANMLYPWQDVPVSPSTWFHFNLRQQVNANYGAGTASFNAPYLNLYTSHLAQMKAWTQSHWTGADGTCVPELIKYDGTPDGCVSGQAPTWTNAILTGGLEVSHDLWRQYEFTQDTAVLDQGYPLMSEVARFYLSQLKEGTDGKLHLEHVNSFETQWDATDPTPDLAGMSVMFPVIADLAAKRGDADLAGKLRAALTKLPGLPTTTRNGKQVYAWSASNEPAKNTQNTDLEPLAPWGITGPDDAVMQDTFVQRGFPLTREWDESPVWAADLGRADDMRRLIVQGTADLQKYPNGFSGHGRNDDPASIHNMYSSWNAVVANALQDALVQTNGGTVRVGSAIPAGWTVDGTVVIAGGHRISTQVSGGEANEVGIEAGSTDTIRIANPWPGKAIEVVDGRGKSVVRSTKAGTVDVRVDAGKAYTLQRADRDFRFERVEGKPATAVKRLGTQTLGVAATAPQIQDPNVAVAAPDKLHALVTARPGVAAYVDRSDQVASLPQELTGTTMVRGANGDASRNTPNPYLTVDLAKPAPVYVAFDQRGEGTWWPSWLQEQGFTRTDLTVGKREFARRLEIVDGDRLRASGGGATLSKAGAGWGDQVIEAKVRQIQVGASVMFRATDASNGYVWNIGGPLGSAGGLGQLRMSTVVNGKSTLIGSVIPIGPGAGNEYTLRIEAIGNHLRTFIDGKLVDDRIDTTFAGGRVGVNLGGSDVGEYDRITVTSPDGAPLFQDEFTGDLAQWDIPATRQDVPLVVFKKDAPAGRLLLGPNTGISGRGDSSYLTFIGKPAK</sequence>
<dbReference type="InterPro" id="IPR008928">
    <property type="entry name" value="6-hairpin_glycosidase_sf"/>
</dbReference>
<dbReference type="Gene3D" id="1.50.10.10">
    <property type="match status" value="1"/>
</dbReference>